<comment type="subcellular location">
    <subcellularLocation>
        <location evidence="1">Membrane</location>
    </subcellularLocation>
</comment>
<keyword evidence="4 5" id="KW-0472">Membrane</keyword>
<organism evidence="7 8">
    <name type="scientific">Bursaphelenchus okinawaensis</name>
    <dbReference type="NCBI Taxonomy" id="465554"/>
    <lineage>
        <taxon>Eukaryota</taxon>
        <taxon>Metazoa</taxon>
        <taxon>Ecdysozoa</taxon>
        <taxon>Nematoda</taxon>
        <taxon>Chromadorea</taxon>
        <taxon>Rhabditida</taxon>
        <taxon>Tylenchina</taxon>
        <taxon>Tylenchomorpha</taxon>
        <taxon>Aphelenchoidea</taxon>
        <taxon>Aphelenchoididae</taxon>
        <taxon>Bursaphelenchus</taxon>
    </lineage>
</organism>
<dbReference type="InterPro" id="IPR047130">
    <property type="entry name" value="7TM_GPCR_Srsx_nematod"/>
</dbReference>
<dbReference type="PANTHER" id="PTHR23360:SF15">
    <property type="entry name" value="G-PROTEIN COUPLED RECEPTORS FAMILY 1 PROFILE DOMAIN-CONTAINING PROTEIN"/>
    <property type="match status" value="1"/>
</dbReference>
<name>A0A811KQD9_9BILA</name>
<dbReference type="EMBL" id="CAJFDH010000004">
    <property type="protein sequence ID" value="CAD5218694.1"/>
    <property type="molecule type" value="Genomic_DNA"/>
</dbReference>
<feature type="transmembrane region" description="Helical" evidence="5">
    <location>
        <begin position="88"/>
        <end position="108"/>
    </location>
</feature>
<evidence type="ECO:0000259" key="6">
    <source>
        <dbReference type="PROSITE" id="PS50262"/>
    </source>
</evidence>
<dbReference type="Gene3D" id="1.20.1070.10">
    <property type="entry name" value="Rhodopsin 7-helix transmembrane proteins"/>
    <property type="match status" value="1"/>
</dbReference>
<keyword evidence="3 5" id="KW-1133">Transmembrane helix</keyword>
<reference evidence="7" key="1">
    <citation type="submission" date="2020-09" db="EMBL/GenBank/DDBJ databases">
        <authorList>
            <person name="Kikuchi T."/>
        </authorList>
    </citation>
    <scope>NUCLEOTIDE SEQUENCE</scope>
    <source>
        <strain evidence="7">SH1</strain>
    </source>
</reference>
<dbReference type="AlphaFoldDB" id="A0A811KQD9"/>
<evidence type="ECO:0000256" key="2">
    <source>
        <dbReference type="ARBA" id="ARBA00022692"/>
    </source>
</evidence>
<evidence type="ECO:0000256" key="3">
    <source>
        <dbReference type="ARBA" id="ARBA00022989"/>
    </source>
</evidence>
<dbReference type="PANTHER" id="PTHR23360">
    <property type="entry name" value="G-PROTEIN COUPLED RECEPTORS FAMILY 1 PROFILE DOMAIN-CONTAINING PROTEIN-RELATED"/>
    <property type="match status" value="1"/>
</dbReference>
<gene>
    <name evidence="7" type="ORF">BOKJ2_LOCUS7904</name>
</gene>
<accession>A0A811KQD9</accession>
<keyword evidence="2 5" id="KW-0812">Transmembrane</keyword>
<dbReference type="PROSITE" id="PS50262">
    <property type="entry name" value="G_PROTEIN_RECEP_F1_2"/>
    <property type="match status" value="1"/>
</dbReference>
<evidence type="ECO:0000313" key="7">
    <source>
        <dbReference type="EMBL" id="CAD5218694.1"/>
    </source>
</evidence>
<evidence type="ECO:0000313" key="8">
    <source>
        <dbReference type="Proteomes" id="UP000614601"/>
    </source>
</evidence>
<comment type="caution">
    <text evidence="7">The sequence shown here is derived from an EMBL/GenBank/DDBJ whole genome shotgun (WGS) entry which is preliminary data.</text>
</comment>
<evidence type="ECO:0000256" key="4">
    <source>
        <dbReference type="ARBA" id="ARBA00023136"/>
    </source>
</evidence>
<dbReference type="InterPro" id="IPR019424">
    <property type="entry name" value="7TM_GPCR_Srsx"/>
</dbReference>
<feature type="transmembrane region" description="Helical" evidence="5">
    <location>
        <begin position="53"/>
        <end position="76"/>
    </location>
</feature>
<evidence type="ECO:0000256" key="5">
    <source>
        <dbReference type="SAM" id="Phobius"/>
    </source>
</evidence>
<dbReference type="GO" id="GO:0016020">
    <property type="term" value="C:membrane"/>
    <property type="evidence" value="ECO:0007669"/>
    <property type="project" value="UniProtKB-SubCell"/>
</dbReference>
<feature type="transmembrane region" description="Helical" evidence="5">
    <location>
        <begin position="20"/>
        <end position="41"/>
    </location>
</feature>
<dbReference type="InterPro" id="IPR017452">
    <property type="entry name" value="GPCR_Rhodpsn_7TM"/>
</dbReference>
<feature type="domain" description="G-protein coupled receptors family 1 profile" evidence="6">
    <location>
        <begin position="32"/>
        <end position="121"/>
    </location>
</feature>
<dbReference type="SUPFAM" id="SSF81321">
    <property type="entry name" value="Family A G protein-coupled receptor-like"/>
    <property type="match status" value="1"/>
</dbReference>
<dbReference type="Proteomes" id="UP000614601">
    <property type="component" value="Unassembled WGS sequence"/>
</dbReference>
<keyword evidence="8" id="KW-1185">Reference proteome</keyword>
<proteinExistence type="predicted"/>
<dbReference type="OrthoDB" id="5850333at2759"/>
<sequence length="121" mass="13873">MDFYNDYKDRIVWPAAPGVVFILFSVIVGIFGNTNIVLATFRNSRTRQSVHILIAATAFSDIVHQFSHVIFAFEFFTLNTFNSLNNCFYLQVLSFCGMNFGSFSYFTIGLDRLICVLFPLR</sequence>
<dbReference type="Proteomes" id="UP000783686">
    <property type="component" value="Unassembled WGS sequence"/>
</dbReference>
<protein>
    <recommendedName>
        <fullName evidence="6">G-protein coupled receptors family 1 profile domain-containing protein</fullName>
    </recommendedName>
</protein>
<dbReference type="EMBL" id="CAJFCW020000004">
    <property type="protein sequence ID" value="CAG9111359.1"/>
    <property type="molecule type" value="Genomic_DNA"/>
</dbReference>
<dbReference type="Pfam" id="PF10320">
    <property type="entry name" value="7TM_GPCR_Srsx"/>
    <property type="match status" value="1"/>
</dbReference>
<evidence type="ECO:0000256" key="1">
    <source>
        <dbReference type="ARBA" id="ARBA00004370"/>
    </source>
</evidence>